<protein>
    <submittedName>
        <fullName evidence="2">Uncharacterized protein</fullName>
    </submittedName>
</protein>
<proteinExistence type="predicted"/>
<feature type="transmembrane region" description="Helical" evidence="1">
    <location>
        <begin position="67"/>
        <end position="91"/>
    </location>
</feature>
<sequence length="192" mass="20529">MTTLSPSESFRLRLLVAVMLTFGSLFTFIAICTNQWADFGSGVYLGIWKLCNTQICVSHTDIIHAKVFLVFFVICGILTNAYVIFAVWIGAVDTKMIIGKASLFNAILGVGGMVSATVYIVTLGPAQLLYGFVLGWLGTTLVTVCGIVSLVHSLLEPDKPSTLIPNMTEGKIITPPPPYPGTQAAPTSVIVS</sequence>
<feature type="transmembrane region" description="Helical" evidence="1">
    <location>
        <begin position="12"/>
        <end position="31"/>
    </location>
</feature>
<feature type="transmembrane region" description="Helical" evidence="1">
    <location>
        <begin position="103"/>
        <end position="122"/>
    </location>
</feature>
<gene>
    <name evidence="2" type="ORF">GDO78_016953</name>
</gene>
<feature type="transmembrane region" description="Helical" evidence="1">
    <location>
        <begin position="128"/>
        <end position="151"/>
    </location>
</feature>
<accession>A0A8J6ENW1</accession>
<evidence type="ECO:0000256" key="1">
    <source>
        <dbReference type="SAM" id="Phobius"/>
    </source>
</evidence>
<evidence type="ECO:0000313" key="3">
    <source>
        <dbReference type="Proteomes" id="UP000770717"/>
    </source>
</evidence>
<comment type="caution">
    <text evidence="2">The sequence shown here is derived from an EMBL/GenBank/DDBJ whole genome shotgun (WGS) entry which is preliminary data.</text>
</comment>
<reference evidence="2" key="1">
    <citation type="thesis" date="2020" institute="ProQuest LLC" country="789 East Eisenhower Parkway, Ann Arbor, MI, USA">
        <title>Comparative Genomics and Chromosome Evolution.</title>
        <authorList>
            <person name="Mudd A.B."/>
        </authorList>
    </citation>
    <scope>NUCLEOTIDE SEQUENCE</scope>
    <source>
        <strain evidence="2">HN-11 Male</strain>
        <tissue evidence="2">Kidney and liver</tissue>
    </source>
</reference>
<dbReference type="Proteomes" id="UP000770717">
    <property type="component" value="Unassembled WGS sequence"/>
</dbReference>
<name>A0A8J6ENW1_ELECQ</name>
<keyword evidence="1" id="KW-1133">Transmembrane helix</keyword>
<evidence type="ECO:0000313" key="2">
    <source>
        <dbReference type="EMBL" id="KAG9472797.1"/>
    </source>
</evidence>
<keyword evidence="1" id="KW-0812">Transmembrane</keyword>
<dbReference type="OrthoDB" id="9906014at2759"/>
<dbReference type="EMBL" id="WNTK01000035">
    <property type="protein sequence ID" value="KAG9472797.1"/>
    <property type="molecule type" value="Genomic_DNA"/>
</dbReference>
<dbReference type="AlphaFoldDB" id="A0A8J6ENW1"/>
<keyword evidence="3" id="KW-1185">Reference proteome</keyword>
<keyword evidence="1" id="KW-0472">Membrane</keyword>
<organism evidence="2 3">
    <name type="scientific">Eleutherodactylus coqui</name>
    <name type="common">Puerto Rican coqui</name>
    <dbReference type="NCBI Taxonomy" id="57060"/>
    <lineage>
        <taxon>Eukaryota</taxon>
        <taxon>Metazoa</taxon>
        <taxon>Chordata</taxon>
        <taxon>Craniata</taxon>
        <taxon>Vertebrata</taxon>
        <taxon>Euteleostomi</taxon>
        <taxon>Amphibia</taxon>
        <taxon>Batrachia</taxon>
        <taxon>Anura</taxon>
        <taxon>Neobatrachia</taxon>
        <taxon>Hyloidea</taxon>
        <taxon>Eleutherodactylidae</taxon>
        <taxon>Eleutherodactylinae</taxon>
        <taxon>Eleutherodactylus</taxon>
        <taxon>Eleutherodactylus</taxon>
    </lineage>
</organism>